<sequence>MRRRWLPLLLVLFLLCGQVAASVHALAHLQAQRSNPCAAPADLEQCGPSHEVCPQCLVLAALAVALPAMALRLPASGRSWHFPYLAQRHAAPVWRPQPSSRGPPVRSGSFCLAS</sequence>
<evidence type="ECO:0000256" key="2">
    <source>
        <dbReference type="SAM" id="SignalP"/>
    </source>
</evidence>
<feature type="compositionally biased region" description="Low complexity" evidence="1">
    <location>
        <begin position="96"/>
        <end position="114"/>
    </location>
</feature>
<gene>
    <name evidence="3" type="ORF">BKK80_19890</name>
</gene>
<feature type="signal peptide" evidence="2">
    <location>
        <begin position="1"/>
        <end position="21"/>
    </location>
</feature>
<evidence type="ECO:0000313" key="4">
    <source>
        <dbReference type="Proteomes" id="UP000177515"/>
    </source>
</evidence>
<dbReference type="EMBL" id="CP017754">
    <property type="protein sequence ID" value="AOZ07840.1"/>
    <property type="molecule type" value="Genomic_DNA"/>
</dbReference>
<organism evidence="3 4">
    <name type="scientific">Cupriavidus malaysiensis</name>
    <dbReference type="NCBI Taxonomy" id="367825"/>
    <lineage>
        <taxon>Bacteria</taxon>
        <taxon>Pseudomonadati</taxon>
        <taxon>Pseudomonadota</taxon>
        <taxon>Betaproteobacteria</taxon>
        <taxon>Burkholderiales</taxon>
        <taxon>Burkholderiaceae</taxon>
        <taxon>Cupriavidus</taxon>
    </lineage>
</organism>
<dbReference type="RefSeq" id="WP_071037793.1">
    <property type="nucleotide sequence ID" value="NZ_CP017754.1"/>
</dbReference>
<reference evidence="3 4" key="1">
    <citation type="submission" date="2016-10" db="EMBL/GenBank/DDBJ databases">
        <title>Complete genome sequences of three Cupriavidus strains isolated from various Malaysian environments.</title>
        <authorList>
            <person name="Abdullah A.A.-A."/>
            <person name="Shafie N.A.H."/>
            <person name="Lau N.S."/>
        </authorList>
    </citation>
    <scope>NUCLEOTIDE SEQUENCE [LARGE SCALE GENOMIC DNA]</scope>
    <source>
        <strain evidence="3 4">USMAA1020</strain>
    </source>
</reference>
<evidence type="ECO:0008006" key="5">
    <source>
        <dbReference type="Google" id="ProtNLM"/>
    </source>
</evidence>
<proteinExistence type="predicted"/>
<evidence type="ECO:0000256" key="1">
    <source>
        <dbReference type="SAM" id="MobiDB-lite"/>
    </source>
</evidence>
<accession>A0ABM6F894</accession>
<keyword evidence="2" id="KW-0732">Signal</keyword>
<feature type="chain" id="PRO_5045823257" description="DUF2946 domain-containing protein" evidence="2">
    <location>
        <begin position="22"/>
        <end position="114"/>
    </location>
</feature>
<keyword evidence="4" id="KW-1185">Reference proteome</keyword>
<evidence type="ECO:0000313" key="3">
    <source>
        <dbReference type="EMBL" id="AOZ07840.1"/>
    </source>
</evidence>
<feature type="region of interest" description="Disordered" evidence="1">
    <location>
        <begin position="94"/>
        <end position="114"/>
    </location>
</feature>
<name>A0ABM6F894_9BURK</name>
<dbReference type="Proteomes" id="UP000177515">
    <property type="component" value="Chromosome 1"/>
</dbReference>
<protein>
    <recommendedName>
        <fullName evidence="5">DUF2946 domain-containing protein</fullName>
    </recommendedName>
</protein>